<dbReference type="Proteomes" id="UP000007801">
    <property type="component" value="Unassembled WGS sequence"/>
</dbReference>
<name>A0A0P8XHF0_DROAN</name>
<reference evidence="2 3" key="1">
    <citation type="journal article" date="2007" name="Nature">
        <title>Evolution of genes and genomes on the Drosophila phylogeny.</title>
        <authorList>
            <consortium name="Drosophila 12 Genomes Consortium"/>
            <person name="Clark A.G."/>
            <person name="Eisen M.B."/>
            <person name="Smith D.R."/>
            <person name="Bergman C.M."/>
            <person name="Oliver B."/>
            <person name="Markow T.A."/>
            <person name="Kaufman T.C."/>
            <person name="Kellis M."/>
            <person name="Gelbart W."/>
            <person name="Iyer V.N."/>
            <person name="Pollard D.A."/>
            <person name="Sackton T.B."/>
            <person name="Larracuente A.M."/>
            <person name="Singh N.D."/>
            <person name="Abad J.P."/>
            <person name="Abt D.N."/>
            <person name="Adryan B."/>
            <person name="Aguade M."/>
            <person name="Akashi H."/>
            <person name="Anderson W.W."/>
            <person name="Aquadro C.F."/>
            <person name="Ardell D.H."/>
            <person name="Arguello R."/>
            <person name="Artieri C.G."/>
            <person name="Barbash D.A."/>
            <person name="Barker D."/>
            <person name="Barsanti P."/>
            <person name="Batterham P."/>
            <person name="Batzoglou S."/>
            <person name="Begun D."/>
            <person name="Bhutkar A."/>
            <person name="Blanco E."/>
            <person name="Bosak S.A."/>
            <person name="Bradley R.K."/>
            <person name="Brand A.D."/>
            <person name="Brent M.R."/>
            <person name="Brooks A.N."/>
            <person name="Brown R.H."/>
            <person name="Butlin R.K."/>
            <person name="Caggese C."/>
            <person name="Calvi B.R."/>
            <person name="Bernardo de Carvalho A."/>
            <person name="Caspi A."/>
            <person name="Castrezana S."/>
            <person name="Celniker S.E."/>
            <person name="Chang J.L."/>
            <person name="Chapple C."/>
            <person name="Chatterji S."/>
            <person name="Chinwalla A."/>
            <person name="Civetta A."/>
            <person name="Clifton S.W."/>
            <person name="Comeron J.M."/>
            <person name="Costello J.C."/>
            <person name="Coyne J.A."/>
            <person name="Daub J."/>
            <person name="David R.G."/>
            <person name="Delcher A.L."/>
            <person name="Delehaunty K."/>
            <person name="Do C.B."/>
            <person name="Ebling H."/>
            <person name="Edwards K."/>
            <person name="Eickbush T."/>
            <person name="Evans J.D."/>
            <person name="Filipski A."/>
            <person name="Findeiss S."/>
            <person name="Freyhult E."/>
            <person name="Fulton L."/>
            <person name="Fulton R."/>
            <person name="Garcia A.C."/>
            <person name="Gardiner A."/>
            <person name="Garfield D.A."/>
            <person name="Garvin B.E."/>
            <person name="Gibson G."/>
            <person name="Gilbert D."/>
            <person name="Gnerre S."/>
            <person name="Godfrey J."/>
            <person name="Good R."/>
            <person name="Gotea V."/>
            <person name="Gravely B."/>
            <person name="Greenberg A.J."/>
            <person name="Griffiths-Jones S."/>
            <person name="Gross S."/>
            <person name="Guigo R."/>
            <person name="Gustafson E.A."/>
            <person name="Haerty W."/>
            <person name="Hahn M.W."/>
            <person name="Halligan D.L."/>
            <person name="Halpern A.L."/>
            <person name="Halter G.M."/>
            <person name="Han M.V."/>
            <person name="Heger A."/>
            <person name="Hillier L."/>
            <person name="Hinrichs A.S."/>
            <person name="Holmes I."/>
            <person name="Hoskins R.A."/>
            <person name="Hubisz M.J."/>
            <person name="Hultmark D."/>
            <person name="Huntley M.A."/>
            <person name="Jaffe D.B."/>
            <person name="Jagadeeshan S."/>
            <person name="Jeck W.R."/>
            <person name="Johnson J."/>
            <person name="Jones C.D."/>
            <person name="Jordan W.C."/>
            <person name="Karpen G.H."/>
            <person name="Kataoka E."/>
            <person name="Keightley P.D."/>
            <person name="Kheradpour P."/>
            <person name="Kirkness E.F."/>
            <person name="Koerich L.B."/>
            <person name="Kristiansen K."/>
            <person name="Kudrna D."/>
            <person name="Kulathinal R.J."/>
            <person name="Kumar S."/>
            <person name="Kwok R."/>
            <person name="Lander E."/>
            <person name="Langley C.H."/>
            <person name="Lapoint R."/>
            <person name="Lazzaro B.P."/>
            <person name="Lee S.J."/>
            <person name="Levesque L."/>
            <person name="Li R."/>
            <person name="Lin C.F."/>
            <person name="Lin M.F."/>
            <person name="Lindblad-Toh K."/>
            <person name="Llopart A."/>
            <person name="Long M."/>
            <person name="Low L."/>
            <person name="Lozovsky E."/>
            <person name="Lu J."/>
            <person name="Luo M."/>
            <person name="Machado C.A."/>
            <person name="Makalowski W."/>
            <person name="Marzo M."/>
            <person name="Matsuda M."/>
            <person name="Matzkin L."/>
            <person name="McAllister B."/>
            <person name="McBride C.S."/>
            <person name="McKernan B."/>
            <person name="McKernan K."/>
            <person name="Mendez-Lago M."/>
            <person name="Minx P."/>
            <person name="Mollenhauer M.U."/>
            <person name="Montooth K."/>
            <person name="Mount S.M."/>
            <person name="Mu X."/>
            <person name="Myers E."/>
            <person name="Negre B."/>
            <person name="Newfeld S."/>
            <person name="Nielsen R."/>
            <person name="Noor M.A."/>
            <person name="O'Grady P."/>
            <person name="Pachter L."/>
            <person name="Papaceit M."/>
            <person name="Parisi M.J."/>
            <person name="Parisi M."/>
            <person name="Parts L."/>
            <person name="Pedersen J.S."/>
            <person name="Pesole G."/>
            <person name="Phillippy A.M."/>
            <person name="Ponting C.P."/>
            <person name="Pop M."/>
            <person name="Porcelli D."/>
            <person name="Powell J.R."/>
            <person name="Prohaska S."/>
            <person name="Pruitt K."/>
            <person name="Puig M."/>
            <person name="Quesneville H."/>
            <person name="Ram K.R."/>
            <person name="Rand D."/>
            <person name="Rasmussen M.D."/>
            <person name="Reed L.K."/>
            <person name="Reenan R."/>
            <person name="Reily A."/>
            <person name="Remington K.A."/>
            <person name="Rieger T.T."/>
            <person name="Ritchie M.G."/>
            <person name="Robin C."/>
            <person name="Rogers Y.H."/>
            <person name="Rohde C."/>
            <person name="Rozas J."/>
            <person name="Rubenfield M.J."/>
            <person name="Ruiz A."/>
            <person name="Russo S."/>
            <person name="Salzberg S.L."/>
            <person name="Sanchez-Gracia A."/>
            <person name="Saranga D.J."/>
            <person name="Sato H."/>
            <person name="Schaeffer S.W."/>
            <person name="Schatz M.C."/>
            <person name="Schlenke T."/>
            <person name="Schwartz R."/>
            <person name="Segarra C."/>
            <person name="Singh R.S."/>
            <person name="Sirot L."/>
            <person name="Sirota M."/>
            <person name="Sisneros N.B."/>
            <person name="Smith C.D."/>
            <person name="Smith T.F."/>
            <person name="Spieth J."/>
            <person name="Stage D.E."/>
            <person name="Stark A."/>
            <person name="Stephan W."/>
            <person name="Strausberg R.L."/>
            <person name="Strempel S."/>
            <person name="Sturgill D."/>
            <person name="Sutton G."/>
            <person name="Sutton G.G."/>
            <person name="Tao W."/>
            <person name="Teichmann S."/>
            <person name="Tobari Y.N."/>
            <person name="Tomimura Y."/>
            <person name="Tsolas J.M."/>
            <person name="Valente V.L."/>
            <person name="Venter E."/>
            <person name="Venter J.C."/>
            <person name="Vicario S."/>
            <person name="Vieira F.G."/>
            <person name="Vilella A.J."/>
            <person name="Villasante A."/>
            <person name="Walenz B."/>
            <person name="Wang J."/>
            <person name="Wasserman M."/>
            <person name="Watts T."/>
            <person name="Wilson D."/>
            <person name="Wilson R.K."/>
            <person name="Wing R.A."/>
            <person name="Wolfner M.F."/>
            <person name="Wong A."/>
            <person name="Wong G.K."/>
            <person name="Wu C.I."/>
            <person name="Wu G."/>
            <person name="Yamamoto D."/>
            <person name="Yang H.P."/>
            <person name="Yang S.P."/>
            <person name="Yorke J.A."/>
            <person name="Yoshida K."/>
            <person name="Zdobnov E."/>
            <person name="Zhang P."/>
            <person name="Zhang Y."/>
            <person name="Zimin A.V."/>
            <person name="Baldwin J."/>
            <person name="Abdouelleil A."/>
            <person name="Abdulkadir J."/>
            <person name="Abebe A."/>
            <person name="Abera B."/>
            <person name="Abreu J."/>
            <person name="Acer S.C."/>
            <person name="Aftuck L."/>
            <person name="Alexander A."/>
            <person name="An P."/>
            <person name="Anderson E."/>
            <person name="Anderson S."/>
            <person name="Arachi H."/>
            <person name="Azer M."/>
            <person name="Bachantsang P."/>
            <person name="Barry A."/>
            <person name="Bayul T."/>
            <person name="Berlin A."/>
            <person name="Bessette D."/>
            <person name="Bloom T."/>
            <person name="Blye J."/>
            <person name="Boguslavskiy L."/>
            <person name="Bonnet C."/>
            <person name="Boukhgalter B."/>
            <person name="Bourzgui I."/>
            <person name="Brown A."/>
            <person name="Cahill P."/>
            <person name="Channer S."/>
            <person name="Cheshatsang Y."/>
            <person name="Chuda L."/>
            <person name="Citroen M."/>
            <person name="Collymore A."/>
            <person name="Cooke P."/>
            <person name="Costello M."/>
            <person name="D'Aco K."/>
            <person name="Daza R."/>
            <person name="De Haan G."/>
            <person name="DeGray S."/>
            <person name="DeMaso C."/>
            <person name="Dhargay N."/>
            <person name="Dooley K."/>
            <person name="Dooley E."/>
            <person name="Doricent M."/>
            <person name="Dorje P."/>
            <person name="Dorjee K."/>
            <person name="Dupes A."/>
            <person name="Elong R."/>
            <person name="Falk J."/>
            <person name="Farina A."/>
            <person name="Faro S."/>
            <person name="Ferguson D."/>
            <person name="Fisher S."/>
            <person name="Foley C.D."/>
            <person name="Franke A."/>
            <person name="Friedrich D."/>
            <person name="Gadbois L."/>
            <person name="Gearin G."/>
            <person name="Gearin C.R."/>
            <person name="Giannoukos G."/>
            <person name="Goode T."/>
            <person name="Graham J."/>
            <person name="Grandbois E."/>
            <person name="Grewal S."/>
            <person name="Gyaltsen K."/>
            <person name="Hafez N."/>
            <person name="Hagos B."/>
            <person name="Hall J."/>
            <person name="Henson C."/>
            <person name="Hollinger A."/>
            <person name="Honan T."/>
            <person name="Huard M.D."/>
            <person name="Hughes L."/>
            <person name="Hurhula B."/>
            <person name="Husby M.E."/>
            <person name="Kamat A."/>
            <person name="Kanga B."/>
            <person name="Kashin S."/>
            <person name="Khazanovich D."/>
            <person name="Kisner P."/>
            <person name="Lance K."/>
            <person name="Lara M."/>
            <person name="Lee W."/>
            <person name="Lennon N."/>
            <person name="Letendre F."/>
            <person name="LeVine R."/>
            <person name="Lipovsky A."/>
            <person name="Liu X."/>
            <person name="Liu J."/>
            <person name="Liu S."/>
            <person name="Lokyitsang T."/>
            <person name="Lokyitsang Y."/>
            <person name="Lubonja R."/>
            <person name="Lui A."/>
            <person name="MacDonald P."/>
            <person name="Magnisalis V."/>
            <person name="Maru K."/>
            <person name="Matthews C."/>
            <person name="McCusker W."/>
            <person name="McDonough S."/>
            <person name="Mehta T."/>
            <person name="Meldrim J."/>
            <person name="Meneus L."/>
            <person name="Mihai O."/>
            <person name="Mihalev A."/>
            <person name="Mihova T."/>
            <person name="Mittelman R."/>
            <person name="Mlenga V."/>
            <person name="Montmayeur A."/>
            <person name="Mulrain L."/>
            <person name="Navidi A."/>
            <person name="Naylor J."/>
            <person name="Negash T."/>
            <person name="Nguyen T."/>
            <person name="Nguyen N."/>
            <person name="Nicol R."/>
            <person name="Norbu C."/>
            <person name="Norbu N."/>
            <person name="Novod N."/>
            <person name="O'Neill B."/>
            <person name="Osman S."/>
            <person name="Markiewicz E."/>
            <person name="Oyono O.L."/>
            <person name="Patti C."/>
            <person name="Phunkhang P."/>
            <person name="Pierre F."/>
            <person name="Priest M."/>
            <person name="Raghuraman S."/>
            <person name="Rege F."/>
            <person name="Reyes R."/>
            <person name="Rise C."/>
            <person name="Rogov P."/>
            <person name="Ross K."/>
            <person name="Ryan E."/>
            <person name="Settipalli S."/>
            <person name="Shea T."/>
            <person name="Sherpa N."/>
            <person name="Shi L."/>
            <person name="Shih D."/>
            <person name="Sparrow T."/>
            <person name="Spaulding J."/>
            <person name="Stalker J."/>
            <person name="Stange-Thomann N."/>
            <person name="Stavropoulos S."/>
            <person name="Stone C."/>
            <person name="Strader C."/>
            <person name="Tesfaye S."/>
            <person name="Thomson T."/>
            <person name="Thoulutsang Y."/>
            <person name="Thoulutsang D."/>
            <person name="Topham K."/>
            <person name="Topping I."/>
            <person name="Tsamla T."/>
            <person name="Vassiliev H."/>
            <person name="Vo A."/>
            <person name="Wangchuk T."/>
            <person name="Wangdi T."/>
            <person name="Weiand M."/>
            <person name="Wilkinson J."/>
            <person name="Wilson A."/>
            <person name="Yadav S."/>
            <person name="Young G."/>
            <person name="Yu Q."/>
            <person name="Zembek L."/>
            <person name="Zhong D."/>
            <person name="Zimmer A."/>
            <person name="Zwirko Z."/>
            <person name="Jaffe D.B."/>
            <person name="Alvarez P."/>
            <person name="Brockman W."/>
            <person name="Butler J."/>
            <person name="Chin C."/>
            <person name="Gnerre S."/>
            <person name="Grabherr M."/>
            <person name="Kleber M."/>
            <person name="Mauceli E."/>
            <person name="MacCallum I."/>
        </authorList>
    </citation>
    <scope>NUCLEOTIDE SEQUENCE [LARGE SCALE GENOMIC DNA]</scope>
    <source>
        <strain evidence="3">Tucson 14024-0371.13</strain>
    </source>
</reference>
<keyword evidence="3" id="KW-1185">Reference proteome</keyword>
<dbReference type="EMBL" id="CH902624">
    <property type="protein sequence ID" value="KPU74259.1"/>
    <property type="molecule type" value="Genomic_DNA"/>
</dbReference>
<organism evidence="2 3">
    <name type="scientific">Drosophila ananassae</name>
    <name type="common">Fruit fly</name>
    <dbReference type="NCBI Taxonomy" id="7217"/>
    <lineage>
        <taxon>Eukaryota</taxon>
        <taxon>Metazoa</taxon>
        <taxon>Ecdysozoa</taxon>
        <taxon>Arthropoda</taxon>
        <taxon>Hexapoda</taxon>
        <taxon>Insecta</taxon>
        <taxon>Pterygota</taxon>
        <taxon>Neoptera</taxon>
        <taxon>Endopterygota</taxon>
        <taxon>Diptera</taxon>
        <taxon>Brachycera</taxon>
        <taxon>Muscomorpha</taxon>
        <taxon>Ephydroidea</taxon>
        <taxon>Drosophilidae</taxon>
        <taxon>Drosophila</taxon>
        <taxon>Sophophora</taxon>
    </lineage>
</organism>
<dbReference type="InParanoid" id="A0A0P8XHF0"/>
<dbReference type="AlphaFoldDB" id="A0A0P8XHF0"/>
<accession>A0A0P8XHF0</accession>
<proteinExistence type="predicted"/>
<sequence length="139" mass="16098">MPGFRPSEPRRAEGNLVNDLGEQGSRGEDGKWRLQRSGWQEQGESFQVQSSSVAAGQSRRVLVLGRNAFWENTFSRFTSKRKSLGLVLVTRLSRWRRCWCWWNICASITRRPRMAYDISIENQICNCQGTSRDARLMQL</sequence>
<evidence type="ECO:0000313" key="3">
    <source>
        <dbReference type="Proteomes" id="UP000007801"/>
    </source>
</evidence>
<feature type="region of interest" description="Disordered" evidence="1">
    <location>
        <begin position="1"/>
        <end position="31"/>
    </location>
</feature>
<evidence type="ECO:0000313" key="2">
    <source>
        <dbReference type="EMBL" id="KPU74259.1"/>
    </source>
</evidence>
<evidence type="ECO:0000256" key="1">
    <source>
        <dbReference type="SAM" id="MobiDB-lite"/>
    </source>
</evidence>
<protein>
    <submittedName>
        <fullName evidence="2">Uncharacterized protein, isoform A</fullName>
    </submittedName>
</protein>
<gene>
    <name evidence="2" type="primary">Dana\GF26304</name>
    <name evidence="2" type="ORF">GF26304</name>
</gene>